<comment type="caution">
    <text evidence="3">The sequence shown here is derived from an EMBL/GenBank/DDBJ whole genome shotgun (WGS) entry which is preliminary data.</text>
</comment>
<dbReference type="SMART" id="SM00292">
    <property type="entry name" value="BRCT"/>
    <property type="match status" value="1"/>
</dbReference>
<reference evidence="3" key="1">
    <citation type="submission" date="2021-07" db="EMBL/GenBank/DDBJ databases">
        <authorList>
            <person name="Durling M."/>
        </authorList>
    </citation>
    <scope>NUCLEOTIDE SEQUENCE</scope>
</reference>
<evidence type="ECO:0000259" key="2">
    <source>
        <dbReference type="PROSITE" id="PS50172"/>
    </source>
</evidence>
<organism evidence="3 4">
    <name type="scientific">Hymenoscyphus albidus</name>
    <dbReference type="NCBI Taxonomy" id="595503"/>
    <lineage>
        <taxon>Eukaryota</taxon>
        <taxon>Fungi</taxon>
        <taxon>Dikarya</taxon>
        <taxon>Ascomycota</taxon>
        <taxon>Pezizomycotina</taxon>
        <taxon>Leotiomycetes</taxon>
        <taxon>Helotiales</taxon>
        <taxon>Helotiaceae</taxon>
        <taxon>Hymenoscyphus</taxon>
    </lineage>
</organism>
<dbReference type="Pfam" id="PF00533">
    <property type="entry name" value="BRCT"/>
    <property type="match status" value="1"/>
</dbReference>
<dbReference type="InterPro" id="IPR001357">
    <property type="entry name" value="BRCT_dom"/>
</dbReference>
<gene>
    <name evidence="3" type="ORF">HYALB_00007507</name>
</gene>
<protein>
    <recommendedName>
        <fullName evidence="2">BRCT domain-containing protein</fullName>
    </recommendedName>
</protein>
<dbReference type="GO" id="GO:0017125">
    <property type="term" value="F:deoxycytidyl transferase activity"/>
    <property type="evidence" value="ECO:0007669"/>
    <property type="project" value="TreeGrafter"/>
</dbReference>
<dbReference type="PANTHER" id="PTHR45990">
    <property type="entry name" value="DNA REPAIR PROTEIN REV1"/>
    <property type="match status" value="1"/>
</dbReference>
<dbReference type="GO" id="GO:0005634">
    <property type="term" value="C:nucleus"/>
    <property type="evidence" value="ECO:0007669"/>
    <property type="project" value="TreeGrafter"/>
</dbReference>
<dbReference type="EMBL" id="CAJVRM010000607">
    <property type="protein sequence ID" value="CAG8982385.1"/>
    <property type="molecule type" value="Genomic_DNA"/>
</dbReference>
<dbReference type="GO" id="GO:0042276">
    <property type="term" value="P:error-prone translesion synthesis"/>
    <property type="evidence" value="ECO:0007669"/>
    <property type="project" value="TreeGrafter"/>
</dbReference>
<dbReference type="PANTHER" id="PTHR45990:SF1">
    <property type="entry name" value="DNA REPAIR PROTEIN REV1"/>
    <property type="match status" value="1"/>
</dbReference>
<accession>A0A9N9LW96</accession>
<name>A0A9N9LW96_9HELO</name>
<dbReference type="PROSITE" id="PS50172">
    <property type="entry name" value="BRCT"/>
    <property type="match status" value="1"/>
</dbReference>
<feature type="domain" description="BRCT" evidence="2">
    <location>
        <begin position="132"/>
        <end position="238"/>
    </location>
</feature>
<proteinExistence type="predicted"/>
<feature type="compositionally biased region" description="Polar residues" evidence="1">
    <location>
        <begin position="40"/>
        <end position="49"/>
    </location>
</feature>
<evidence type="ECO:0000256" key="1">
    <source>
        <dbReference type="SAM" id="MobiDB-lite"/>
    </source>
</evidence>
<dbReference type="GO" id="GO:0003887">
    <property type="term" value="F:DNA-directed DNA polymerase activity"/>
    <property type="evidence" value="ECO:0007669"/>
    <property type="project" value="TreeGrafter"/>
</dbReference>
<evidence type="ECO:0000313" key="3">
    <source>
        <dbReference type="EMBL" id="CAG8982385.1"/>
    </source>
</evidence>
<dbReference type="GO" id="GO:0070987">
    <property type="term" value="P:error-free translesion synthesis"/>
    <property type="evidence" value="ECO:0007669"/>
    <property type="project" value="TreeGrafter"/>
</dbReference>
<sequence>MPPSKPKTAAQPKFGSYFDAWNSSSTGHQRAENRVGGSTGWRQSRNMKLSHQFKGGNSGGERISDAVGAGSEDWDEKAQAVIPKDVRQRAKLSVRDMLTAGAQKTDSLSGEEKLMALRKKEDDMKEEAKRNRTKLVFNGLVLYINGSTHPMISDHKLKHFLAENGAKVSLHMARKQVTHVILGRPSGMQIGAGGGLSGSKLEKEIKRVGGCGIKFVGVEWVLDSLKAGKRLPESQYSNLKVAAKSQQSVYGFFQKNAGPAPSAGVKDSLKPGECERPW</sequence>
<dbReference type="Proteomes" id="UP000701801">
    <property type="component" value="Unassembled WGS sequence"/>
</dbReference>
<dbReference type="Gene3D" id="3.40.50.10190">
    <property type="entry name" value="BRCT domain"/>
    <property type="match status" value="1"/>
</dbReference>
<keyword evidence="4" id="KW-1185">Reference proteome</keyword>
<dbReference type="AlphaFoldDB" id="A0A9N9LW96"/>
<dbReference type="SUPFAM" id="SSF52113">
    <property type="entry name" value="BRCT domain"/>
    <property type="match status" value="1"/>
</dbReference>
<dbReference type="OrthoDB" id="427711at2759"/>
<feature type="region of interest" description="Disordered" evidence="1">
    <location>
        <begin position="256"/>
        <end position="278"/>
    </location>
</feature>
<dbReference type="InterPro" id="IPR036420">
    <property type="entry name" value="BRCT_dom_sf"/>
</dbReference>
<feature type="region of interest" description="Disordered" evidence="1">
    <location>
        <begin position="1"/>
        <end position="70"/>
    </location>
</feature>
<feature type="compositionally biased region" description="Basic and acidic residues" evidence="1">
    <location>
        <begin position="267"/>
        <end position="278"/>
    </location>
</feature>
<evidence type="ECO:0000313" key="4">
    <source>
        <dbReference type="Proteomes" id="UP000701801"/>
    </source>
</evidence>